<organism evidence="1 2">
    <name type="scientific">Chaetoceros tenuissimus</name>
    <dbReference type="NCBI Taxonomy" id="426638"/>
    <lineage>
        <taxon>Eukaryota</taxon>
        <taxon>Sar</taxon>
        <taxon>Stramenopiles</taxon>
        <taxon>Ochrophyta</taxon>
        <taxon>Bacillariophyta</taxon>
        <taxon>Coscinodiscophyceae</taxon>
        <taxon>Chaetocerotophycidae</taxon>
        <taxon>Chaetocerotales</taxon>
        <taxon>Chaetocerotaceae</taxon>
        <taxon>Chaetoceros</taxon>
    </lineage>
</organism>
<keyword evidence="2" id="KW-1185">Reference proteome</keyword>
<dbReference type="AlphaFoldDB" id="A0AAD3D2P8"/>
<proteinExistence type="predicted"/>
<evidence type="ECO:0000313" key="2">
    <source>
        <dbReference type="Proteomes" id="UP001054902"/>
    </source>
</evidence>
<dbReference type="EMBL" id="BLLK01000052">
    <property type="protein sequence ID" value="GFH56497.1"/>
    <property type="molecule type" value="Genomic_DNA"/>
</dbReference>
<comment type="caution">
    <text evidence="1">The sequence shown here is derived from an EMBL/GenBank/DDBJ whole genome shotgun (WGS) entry which is preliminary data.</text>
</comment>
<protein>
    <submittedName>
        <fullName evidence="1">Uncharacterized protein</fullName>
    </submittedName>
</protein>
<evidence type="ECO:0000313" key="1">
    <source>
        <dbReference type="EMBL" id="GFH56497.1"/>
    </source>
</evidence>
<reference evidence="1 2" key="1">
    <citation type="journal article" date="2021" name="Sci. Rep.">
        <title>The genome of the diatom Chaetoceros tenuissimus carries an ancient integrated fragment of an extant virus.</title>
        <authorList>
            <person name="Hongo Y."/>
            <person name="Kimura K."/>
            <person name="Takaki Y."/>
            <person name="Yoshida Y."/>
            <person name="Baba S."/>
            <person name="Kobayashi G."/>
            <person name="Nagasaki K."/>
            <person name="Hano T."/>
            <person name="Tomaru Y."/>
        </authorList>
    </citation>
    <scope>NUCLEOTIDE SEQUENCE [LARGE SCALE GENOMIC DNA]</scope>
    <source>
        <strain evidence="1 2">NIES-3715</strain>
    </source>
</reference>
<accession>A0AAD3D2P8</accession>
<dbReference type="Proteomes" id="UP001054902">
    <property type="component" value="Unassembled WGS sequence"/>
</dbReference>
<name>A0AAD3D2P8_9STRA</name>
<gene>
    <name evidence="1" type="ORF">CTEN210_12973</name>
</gene>
<sequence length="144" mass="16728">MKRFMCTSSPNLRTIDLNTPHGADSFLTQPNFPSFSKNLKSVKKMAKMKINGDLNRQLQWKINMFGALFANASKSIVEQAPYEELAAWISFMQWVLGELHTKYNCAGTWHDEDFDELIFVNLSFTFQHYPIVEIIYEEKLLPTQ</sequence>